<reference evidence="8" key="1">
    <citation type="submission" date="2020-05" db="EMBL/GenBank/DDBJ databases">
        <title>Phylogenomic resolution of chytrid fungi.</title>
        <authorList>
            <person name="Stajich J.E."/>
            <person name="Amses K."/>
            <person name="Simmons R."/>
            <person name="Seto K."/>
            <person name="Myers J."/>
            <person name="Bonds A."/>
            <person name="Quandt C.A."/>
            <person name="Barry K."/>
            <person name="Liu P."/>
            <person name="Grigoriev I."/>
            <person name="Longcore J.E."/>
            <person name="James T.Y."/>
        </authorList>
    </citation>
    <scope>NUCLEOTIDE SEQUENCE</scope>
    <source>
        <strain evidence="8">PLAUS21</strain>
    </source>
</reference>
<evidence type="ECO:0000313" key="8">
    <source>
        <dbReference type="EMBL" id="KAJ3261754.1"/>
    </source>
</evidence>
<organism evidence="8 9">
    <name type="scientific">Boothiomyces macroporosus</name>
    <dbReference type="NCBI Taxonomy" id="261099"/>
    <lineage>
        <taxon>Eukaryota</taxon>
        <taxon>Fungi</taxon>
        <taxon>Fungi incertae sedis</taxon>
        <taxon>Chytridiomycota</taxon>
        <taxon>Chytridiomycota incertae sedis</taxon>
        <taxon>Chytridiomycetes</taxon>
        <taxon>Rhizophydiales</taxon>
        <taxon>Terramycetaceae</taxon>
        <taxon>Boothiomyces</taxon>
    </lineage>
</organism>
<accession>A0AAD5UM99</accession>
<dbReference type="Proteomes" id="UP001210925">
    <property type="component" value="Unassembled WGS sequence"/>
</dbReference>
<keyword evidence="6" id="KW-0482">Metalloprotease</keyword>
<evidence type="ECO:0000256" key="1">
    <source>
        <dbReference type="ARBA" id="ARBA00007261"/>
    </source>
</evidence>
<dbReference type="InterPro" id="IPR011249">
    <property type="entry name" value="Metalloenz_LuxS/M16"/>
</dbReference>
<keyword evidence="2" id="KW-0645">Protease</keyword>
<dbReference type="SUPFAM" id="SSF63411">
    <property type="entry name" value="LuxS/MPP-like metallohydrolase"/>
    <property type="match status" value="1"/>
</dbReference>
<keyword evidence="9" id="KW-1185">Reference proteome</keyword>
<evidence type="ECO:0000256" key="4">
    <source>
        <dbReference type="ARBA" id="ARBA00022801"/>
    </source>
</evidence>
<evidence type="ECO:0000256" key="5">
    <source>
        <dbReference type="ARBA" id="ARBA00022833"/>
    </source>
</evidence>
<dbReference type="GO" id="GO:0046872">
    <property type="term" value="F:metal ion binding"/>
    <property type="evidence" value="ECO:0007669"/>
    <property type="project" value="UniProtKB-KW"/>
</dbReference>
<keyword evidence="5" id="KW-0862">Zinc</keyword>
<evidence type="ECO:0000313" key="9">
    <source>
        <dbReference type="Proteomes" id="UP001210925"/>
    </source>
</evidence>
<dbReference type="InterPro" id="IPR001431">
    <property type="entry name" value="Pept_M16_Zn_BS"/>
</dbReference>
<name>A0AAD5UM99_9FUNG</name>
<dbReference type="Pfam" id="PF00675">
    <property type="entry name" value="Peptidase_M16"/>
    <property type="match status" value="1"/>
</dbReference>
<feature type="domain" description="Peptidase M16 N-terminal" evidence="7">
    <location>
        <begin position="40"/>
        <end position="183"/>
    </location>
</feature>
<dbReference type="Gene3D" id="3.30.830.10">
    <property type="entry name" value="Metalloenzyme, LuxS/M16 peptidase-like"/>
    <property type="match status" value="1"/>
</dbReference>
<dbReference type="EMBL" id="JADGKB010000004">
    <property type="protein sequence ID" value="KAJ3261754.1"/>
    <property type="molecule type" value="Genomic_DNA"/>
</dbReference>
<dbReference type="GO" id="GO:0005829">
    <property type="term" value="C:cytosol"/>
    <property type="evidence" value="ECO:0007669"/>
    <property type="project" value="TreeGrafter"/>
</dbReference>
<dbReference type="PROSITE" id="PS00143">
    <property type="entry name" value="INSULINASE"/>
    <property type="match status" value="1"/>
</dbReference>
<dbReference type="GO" id="GO:0004222">
    <property type="term" value="F:metalloendopeptidase activity"/>
    <property type="evidence" value="ECO:0007669"/>
    <property type="project" value="InterPro"/>
</dbReference>
<dbReference type="GO" id="GO:0043171">
    <property type="term" value="P:peptide catabolic process"/>
    <property type="evidence" value="ECO:0007669"/>
    <property type="project" value="TreeGrafter"/>
</dbReference>
<evidence type="ECO:0000259" key="7">
    <source>
        <dbReference type="Pfam" id="PF00675"/>
    </source>
</evidence>
<keyword evidence="4" id="KW-0378">Hydrolase</keyword>
<comment type="caution">
    <text evidence="8">The sequence shown here is derived from an EMBL/GenBank/DDBJ whole genome shotgun (WGS) entry which is preliminary data.</text>
</comment>
<comment type="similarity">
    <text evidence="1">Belongs to the peptidase M16 family.</text>
</comment>
<dbReference type="GO" id="GO:0005739">
    <property type="term" value="C:mitochondrion"/>
    <property type="evidence" value="ECO:0007669"/>
    <property type="project" value="TreeGrafter"/>
</dbReference>
<dbReference type="PANTHER" id="PTHR43690">
    <property type="entry name" value="NARDILYSIN"/>
    <property type="match status" value="1"/>
</dbReference>
<keyword evidence="3" id="KW-0479">Metal-binding</keyword>
<evidence type="ECO:0000256" key="3">
    <source>
        <dbReference type="ARBA" id="ARBA00022723"/>
    </source>
</evidence>
<dbReference type="PANTHER" id="PTHR43690:SF18">
    <property type="entry name" value="INSULIN-DEGRADING ENZYME-RELATED"/>
    <property type="match status" value="1"/>
</dbReference>
<protein>
    <recommendedName>
        <fullName evidence="7">Peptidase M16 N-terminal domain-containing protein</fullName>
    </recommendedName>
</protein>
<gene>
    <name evidence="8" type="ORF">HK103_004705</name>
</gene>
<proteinExistence type="inferred from homology"/>
<dbReference type="GO" id="GO:0051603">
    <property type="term" value="P:proteolysis involved in protein catabolic process"/>
    <property type="evidence" value="ECO:0007669"/>
    <property type="project" value="TreeGrafter"/>
</dbReference>
<dbReference type="InterPro" id="IPR050626">
    <property type="entry name" value="Peptidase_M16"/>
</dbReference>
<evidence type="ECO:0000256" key="2">
    <source>
        <dbReference type="ARBA" id="ARBA00022670"/>
    </source>
</evidence>
<evidence type="ECO:0000256" key="6">
    <source>
        <dbReference type="ARBA" id="ARBA00023049"/>
    </source>
</evidence>
<dbReference type="InterPro" id="IPR011765">
    <property type="entry name" value="Pept_M16_N"/>
</dbReference>
<sequence length="192" mass="21994">MKGKNTILNIKNHFKYKLKSHQLQDMEMGKIRLSNGLNAVLISDKNTPITSAALSVDAGSWHDGRYEGTAHFLEHMLFLGTKKYPSESEYKRYISDANGSLNGYTANDHSLYYFQNVNPNKLVGALDRFSRFFYEPLFNENCVEREMIGKIGLISAVDEEYKKNILSDGWRALHVRKELSNPDHPFGIFILI</sequence>
<dbReference type="AlphaFoldDB" id="A0AAD5UM99"/>